<dbReference type="PANTHER" id="PTHR12461:SF105">
    <property type="entry name" value="HYPOXIA-INDUCIBLE FACTOR 1-ALPHA INHIBITOR"/>
    <property type="match status" value="1"/>
</dbReference>
<sequence length="343" mass="38330">MAERNTPIYERIAPVPERLWDKGAGLDALLEGAREPFVLRGLVADWPLVAAGREGARAARRYLLDHARDRAFKVSIGPPGHDGRLFYDADMAMNFRVGTGKLGDIFAGLDKAEELGDIRTVYLASIDIPSHFDGLDEANRIDLGARDLLKSIWIGTRTRIAAHNDFPDNLACCAVGRRRFTLFPPHQFSNLYLGPIDNTPAGRVVSMVDFDAPDLAAHPRFVDALAAAQTVELEPGDAIFIPSMWWHHVEGLEDFNVLVNYWWRRSPAWLGQPQDALHHAILAIRDLPDADKAIWRVMFDHYVFDNGAHVTDHIPEPARGILAPLTPESAGRLRAFLLRMLSR</sequence>
<dbReference type="InterPro" id="IPR003347">
    <property type="entry name" value="JmjC_dom"/>
</dbReference>
<evidence type="ECO:0000313" key="3">
    <source>
        <dbReference type="Proteomes" id="UP000076088"/>
    </source>
</evidence>
<protein>
    <submittedName>
        <fullName evidence="2">Cupin</fullName>
    </submittedName>
</protein>
<dbReference type="SUPFAM" id="SSF51197">
    <property type="entry name" value="Clavaminate synthase-like"/>
    <property type="match status" value="1"/>
</dbReference>
<proteinExistence type="predicted"/>
<dbReference type="PROSITE" id="PS51184">
    <property type="entry name" value="JMJC"/>
    <property type="match status" value="1"/>
</dbReference>
<dbReference type="PANTHER" id="PTHR12461">
    <property type="entry name" value="HYPOXIA-INDUCIBLE FACTOR 1 ALPHA INHIBITOR-RELATED"/>
    <property type="match status" value="1"/>
</dbReference>
<accession>A0AAC9FFS7</accession>
<dbReference type="Gene3D" id="2.60.120.10">
    <property type="entry name" value="Jelly Rolls"/>
    <property type="match status" value="1"/>
</dbReference>
<dbReference type="InterPro" id="IPR041667">
    <property type="entry name" value="Cupin_8"/>
</dbReference>
<evidence type="ECO:0000313" key="2">
    <source>
        <dbReference type="EMBL" id="AMU90438.1"/>
    </source>
</evidence>
<dbReference type="SMART" id="SM00558">
    <property type="entry name" value="JmjC"/>
    <property type="match status" value="1"/>
</dbReference>
<dbReference type="Pfam" id="PF13621">
    <property type="entry name" value="Cupin_8"/>
    <property type="match status" value="1"/>
</dbReference>
<dbReference type="InterPro" id="IPR014710">
    <property type="entry name" value="RmlC-like_jellyroll"/>
</dbReference>
<name>A0AAC9FFS7_SPHMC</name>
<reference evidence="2 3" key="2">
    <citation type="journal article" date="2016" name="Genome Announc.">
        <title>Complete Genome Sequence of Sphingopyxis macrogoltabida Strain 203N (NBRC 111659), a Polyethylene Glycol Degrader.</title>
        <authorList>
            <person name="Ohtsubo Y."/>
            <person name="Nonoyama S."/>
            <person name="Nagata Y."/>
            <person name="Numata M."/>
            <person name="Tsuchikane K."/>
            <person name="Hosoyama A."/>
            <person name="Yamazoe A."/>
            <person name="Tsuda M."/>
            <person name="Fujita N."/>
            <person name="Kawai F."/>
        </authorList>
    </citation>
    <scope>NUCLEOTIDE SEQUENCE [LARGE SCALE GENOMIC DNA]</scope>
    <source>
        <strain evidence="2 3">203N</strain>
    </source>
</reference>
<dbReference type="RefSeq" id="WP_054729307.1">
    <property type="nucleotide sequence ID" value="NZ_CP009429.1"/>
</dbReference>
<feature type="domain" description="JmjC" evidence="1">
    <location>
        <begin position="110"/>
        <end position="278"/>
    </location>
</feature>
<gene>
    <name evidence="2" type="ORF">ATM17_15555</name>
</gene>
<dbReference type="Proteomes" id="UP000076088">
    <property type="component" value="Chromosome"/>
</dbReference>
<dbReference type="KEGG" id="smaz:LH19_14980"/>
<keyword evidence="3" id="KW-1185">Reference proteome</keyword>
<organism evidence="2 3">
    <name type="scientific">Sphingopyxis macrogoltabida</name>
    <name type="common">Sphingomonas macrogoltabidus</name>
    <dbReference type="NCBI Taxonomy" id="33050"/>
    <lineage>
        <taxon>Bacteria</taxon>
        <taxon>Pseudomonadati</taxon>
        <taxon>Pseudomonadota</taxon>
        <taxon>Alphaproteobacteria</taxon>
        <taxon>Sphingomonadales</taxon>
        <taxon>Sphingomonadaceae</taxon>
        <taxon>Sphingopyxis</taxon>
    </lineage>
</organism>
<reference evidence="3" key="1">
    <citation type="submission" date="2015-11" db="EMBL/GenBank/DDBJ databases">
        <title>Complete genome sequence of a polyethylene-glycol degrader Sphingopyxis macrogoltabida 203N (NBRC 111659).</title>
        <authorList>
            <person name="Yoshiyuki O."/>
            <person name="Shouta N."/>
            <person name="Nagata Y."/>
            <person name="Numata M."/>
            <person name="Tsuchikane K."/>
            <person name="Hosoyama A."/>
            <person name="Yamazoe A."/>
            <person name="Tsuda M."/>
            <person name="Fujita N."/>
            <person name="Kawai F."/>
        </authorList>
    </citation>
    <scope>NUCLEOTIDE SEQUENCE [LARGE SCALE GENOMIC DNA]</scope>
    <source>
        <strain evidence="3">203N</strain>
    </source>
</reference>
<dbReference type="AlphaFoldDB" id="A0AAC9FFS7"/>
<evidence type="ECO:0000259" key="1">
    <source>
        <dbReference type="PROSITE" id="PS51184"/>
    </source>
</evidence>
<dbReference type="EMBL" id="CP013344">
    <property type="protein sequence ID" value="AMU90438.1"/>
    <property type="molecule type" value="Genomic_DNA"/>
</dbReference>